<keyword evidence="3" id="KW-1185">Reference proteome</keyword>
<sequence length="186" mass="21488">MKSFIMCLLLALVCLLAVNSATASIMRRQTLLPSDIDENDEGIMIDDEEDIDVDIEMMMKRMPEKSIMNSDDGHVTDSMVIMKRTPGKKSMMNDDDQDDNYNRDVMKRQMRINEARILSDKAFFEMMVRIPENGIMNVDEALISMLGRIEENSRNKMERQAKRRLGEHEVRDEVDGLSKKIYWGGS</sequence>
<evidence type="ECO:0000313" key="3">
    <source>
        <dbReference type="Proteomes" id="UP000267029"/>
    </source>
</evidence>
<dbReference type="WBParaSite" id="MCU_006363-RA">
    <property type="protein sequence ID" value="MCU_006363-RA"/>
    <property type="gene ID" value="MCU_006363"/>
</dbReference>
<feature type="chain" id="PRO_5043132174" evidence="1">
    <location>
        <begin position="24"/>
        <end position="186"/>
    </location>
</feature>
<dbReference type="Proteomes" id="UP000267029">
    <property type="component" value="Unassembled WGS sequence"/>
</dbReference>
<dbReference type="EMBL" id="UXSR01000190">
    <property type="protein sequence ID" value="VDD75485.1"/>
    <property type="molecule type" value="Genomic_DNA"/>
</dbReference>
<keyword evidence="1" id="KW-0732">Signal</keyword>
<reference evidence="4" key="2">
    <citation type="submission" date="2019-11" db="UniProtKB">
        <authorList>
            <consortium name="WormBaseParasite"/>
        </authorList>
    </citation>
    <scope>IDENTIFICATION</scope>
</reference>
<feature type="signal peptide" evidence="1">
    <location>
        <begin position="1"/>
        <end position="23"/>
    </location>
</feature>
<proteinExistence type="predicted"/>
<organism evidence="4">
    <name type="scientific">Mesocestoides corti</name>
    <name type="common">Flatworm</name>
    <dbReference type="NCBI Taxonomy" id="53468"/>
    <lineage>
        <taxon>Eukaryota</taxon>
        <taxon>Metazoa</taxon>
        <taxon>Spiralia</taxon>
        <taxon>Lophotrochozoa</taxon>
        <taxon>Platyhelminthes</taxon>
        <taxon>Cestoda</taxon>
        <taxon>Eucestoda</taxon>
        <taxon>Cyclophyllidea</taxon>
        <taxon>Mesocestoididae</taxon>
        <taxon>Mesocestoides</taxon>
    </lineage>
</organism>
<evidence type="ECO:0000256" key="1">
    <source>
        <dbReference type="SAM" id="SignalP"/>
    </source>
</evidence>
<name>A0A0R3U4C3_MESCO</name>
<protein>
    <submittedName>
        <fullName evidence="4">CRF domain-containing protein</fullName>
    </submittedName>
</protein>
<reference evidence="2 3" key="1">
    <citation type="submission" date="2018-10" db="EMBL/GenBank/DDBJ databases">
        <authorList>
            <consortium name="Pathogen Informatics"/>
        </authorList>
    </citation>
    <scope>NUCLEOTIDE SEQUENCE [LARGE SCALE GENOMIC DNA]</scope>
</reference>
<gene>
    <name evidence="2" type="ORF">MCOS_LOCUS1488</name>
</gene>
<accession>A0A0R3U4C3</accession>
<dbReference type="AlphaFoldDB" id="A0A0R3U4C3"/>
<evidence type="ECO:0000313" key="2">
    <source>
        <dbReference type="EMBL" id="VDD75485.1"/>
    </source>
</evidence>
<evidence type="ECO:0000313" key="4">
    <source>
        <dbReference type="WBParaSite" id="MCU_006363-RA"/>
    </source>
</evidence>